<feature type="transmembrane region" description="Helical" evidence="1">
    <location>
        <begin position="262"/>
        <end position="289"/>
    </location>
</feature>
<name>A0A0Q0U8T9_9CORY</name>
<feature type="transmembrane region" description="Helical" evidence="1">
    <location>
        <begin position="295"/>
        <end position="321"/>
    </location>
</feature>
<keyword evidence="1" id="KW-0472">Membrane</keyword>
<comment type="caution">
    <text evidence="2">The sequence shown here is derived from an EMBL/GenBank/DDBJ whole genome shotgun (WGS) entry which is preliminary data.</text>
</comment>
<feature type="transmembrane region" description="Helical" evidence="1">
    <location>
        <begin position="555"/>
        <end position="578"/>
    </location>
</feature>
<reference evidence="2 3" key="1">
    <citation type="submission" date="2015-10" db="EMBL/GenBank/DDBJ databases">
        <title>Corynebacteirum lowii and Corynebacterium oculi species nova, derived from human clinical disease and and emended description of Corynebacterium mastiditis.</title>
        <authorList>
            <person name="Bernard K."/>
            <person name="Pacheco A.L."/>
            <person name="Mcdougall C."/>
            <person name="Burtx T."/>
            <person name="Weibe D."/>
            <person name="Tyler S."/>
            <person name="Olson A.B."/>
            <person name="Cnockaert M."/>
            <person name="Eguchi H."/>
            <person name="Kuwahara T."/>
            <person name="Nakayama-Imaohji H."/>
            <person name="Boudewijins M."/>
            <person name="Van Hoecke F."/>
            <person name="Bernier A.-M."/>
            <person name="Vandamme P."/>
        </authorList>
    </citation>
    <scope>NUCLEOTIDE SEQUENCE [LARGE SCALE GENOMIC DNA]</scope>
    <source>
        <strain evidence="2 3">NML 130210</strain>
    </source>
</reference>
<feature type="transmembrane region" description="Helical" evidence="1">
    <location>
        <begin position="692"/>
        <end position="716"/>
    </location>
</feature>
<gene>
    <name evidence="2" type="ORF">Cocul_00892</name>
</gene>
<feature type="transmembrane region" description="Helical" evidence="1">
    <location>
        <begin position="518"/>
        <end position="543"/>
    </location>
</feature>
<dbReference type="Proteomes" id="UP000050517">
    <property type="component" value="Unassembled WGS sequence"/>
</dbReference>
<feature type="transmembrane region" description="Helical" evidence="1">
    <location>
        <begin position="799"/>
        <end position="818"/>
    </location>
</feature>
<accession>A0A0Q0U8T9</accession>
<sequence length="898" mass="87788">MAAGEENVIGQLAGVAAVPSGDNLGQIVSDVTTVVGKITSGEILTDAQDAIERTLASQEFVAWRDSQVSLESLDQQGVVGIDRAAAGIGLIIDGLSADPIGTVTALIESGGGTGRLLRDPVGFGADVLARVVGPEMMVQVHDLLGEIAQQGVEGLIKAAPAALIPFATAIPGILAGIPLGGLHGSGIGALAGALNPLNLLGAIPGALLGAPLGGLATGIAGLVGSLLLTLPVTVMAPLIGAAGGSVLALAAWATAVFGTYGVFYALSAGVIILGSLAAGTAAGLGGWALSLFNPFAIPFAFFFGLGVALELMFLGGLGLVITTAWIPIAIYALGFIPVLLAGMLPGLGLGTLIGLAVPLIGVPLLTALSALPGAIIGGVLGALAGWGITTLIDTLLGAGIGGVLGAILGGLLGGLAGFGAGIPVALGVAGVILGNQFGDWFARSWADPTSPLGQLRQAAEQGWNRSLLKGLVDRFADNFGRTGSGEVIFDLVGRITALGEILAFLDGRRFREMLLRGALLGAVPGGIGGGILGGILGMMAGLLNPLNLLNGIQGALAGLIPGALLGALGGGLLAPLLGTLAGLGSIPLTFLPNLALLALGLAALLTPLALAAGAATIIPPLVIATAVTFLATFLLAMPWSVPLFLLAGAMSLFALVMANPLLWIPTLGIAPLVSFIVGSAALAIATGNTLAVLGLLGVMALTVGVGTFLVTLPFFAFPALGLGLAGLASLPGLLPMALGMSLLEAIALGTGVTALSSLLTVPVGGILGGLLGAGVGGVLGTIIPAVVRAVVYGLGGSGLGAGLGAGLGGLLGGLVALLTHLRGDGGVVPGDPETAFGDLRVLNHGGFGDSLSWIPGLTGAKEPERVAVPAIASPMFGVRGGQGSVDRSLTDVTALVSA</sequence>
<feature type="transmembrane region" description="Helical" evidence="1">
    <location>
        <begin position="234"/>
        <end position="255"/>
    </location>
</feature>
<feature type="transmembrane region" description="Helical" evidence="1">
    <location>
        <begin position="415"/>
        <end position="434"/>
    </location>
</feature>
<keyword evidence="1" id="KW-1133">Transmembrane helix</keyword>
<dbReference type="AlphaFoldDB" id="A0A0Q0U8T9"/>
<feature type="transmembrane region" description="Helical" evidence="1">
    <location>
        <begin position="617"/>
        <end position="636"/>
    </location>
</feature>
<evidence type="ECO:0000313" key="2">
    <source>
        <dbReference type="EMBL" id="KQB84096.1"/>
    </source>
</evidence>
<feature type="transmembrane region" description="Helical" evidence="1">
    <location>
        <begin position="766"/>
        <end position="787"/>
    </location>
</feature>
<feature type="transmembrane region" description="Helical" evidence="1">
    <location>
        <begin position="173"/>
        <end position="194"/>
    </location>
</feature>
<feature type="transmembrane region" description="Helical" evidence="1">
    <location>
        <begin position="590"/>
        <end position="611"/>
    </location>
</feature>
<protein>
    <submittedName>
        <fullName evidence="2">Uncharacterized protein</fullName>
    </submittedName>
</protein>
<proteinExistence type="predicted"/>
<keyword evidence="1" id="KW-0812">Transmembrane</keyword>
<keyword evidence="3" id="KW-1185">Reference proteome</keyword>
<feature type="transmembrane region" description="Helical" evidence="1">
    <location>
        <begin position="643"/>
        <end position="662"/>
    </location>
</feature>
<dbReference type="EMBL" id="LKST01000002">
    <property type="protein sequence ID" value="KQB84096.1"/>
    <property type="molecule type" value="Genomic_DNA"/>
</dbReference>
<dbReference type="PATRIC" id="fig|1544416.3.peg.895"/>
<evidence type="ECO:0000256" key="1">
    <source>
        <dbReference type="SAM" id="Phobius"/>
    </source>
</evidence>
<evidence type="ECO:0000313" key="3">
    <source>
        <dbReference type="Proteomes" id="UP000050517"/>
    </source>
</evidence>
<feature type="transmembrane region" description="Helical" evidence="1">
    <location>
        <begin position="736"/>
        <end position="759"/>
    </location>
</feature>
<organism evidence="2 3">
    <name type="scientific">Corynebacterium oculi</name>
    <dbReference type="NCBI Taxonomy" id="1544416"/>
    <lineage>
        <taxon>Bacteria</taxon>
        <taxon>Bacillati</taxon>
        <taxon>Actinomycetota</taxon>
        <taxon>Actinomycetes</taxon>
        <taxon>Mycobacteriales</taxon>
        <taxon>Corynebacteriaceae</taxon>
        <taxon>Corynebacterium</taxon>
    </lineage>
</organism>
<feature type="transmembrane region" description="Helical" evidence="1">
    <location>
        <begin position="206"/>
        <end position="228"/>
    </location>
</feature>